<reference evidence="3" key="2">
    <citation type="submission" date="2025-08" db="UniProtKB">
        <authorList>
            <consortium name="RefSeq"/>
        </authorList>
    </citation>
    <scope>IDENTIFICATION</scope>
    <source>
        <strain evidence="3">S238N-H82</strain>
        <tissue evidence="3">Testes</tissue>
    </source>
</reference>
<name>A0A9J7KP90_BRAFL</name>
<feature type="compositionally biased region" description="Polar residues" evidence="1">
    <location>
        <begin position="455"/>
        <end position="470"/>
    </location>
</feature>
<feature type="region of interest" description="Disordered" evidence="1">
    <location>
        <begin position="580"/>
        <end position="636"/>
    </location>
</feature>
<feature type="region of interest" description="Disordered" evidence="1">
    <location>
        <begin position="507"/>
        <end position="546"/>
    </location>
</feature>
<feature type="region of interest" description="Disordered" evidence="1">
    <location>
        <begin position="281"/>
        <end position="366"/>
    </location>
</feature>
<keyword evidence="2" id="KW-1185">Reference proteome</keyword>
<organism evidence="2 3">
    <name type="scientific">Branchiostoma floridae</name>
    <name type="common">Florida lancelet</name>
    <name type="synonym">Amphioxus</name>
    <dbReference type="NCBI Taxonomy" id="7739"/>
    <lineage>
        <taxon>Eukaryota</taxon>
        <taxon>Metazoa</taxon>
        <taxon>Chordata</taxon>
        <taxon>Cephalochordata</taxon>
        <taxon>Leptocardii</taxon>
        <taxon>Amphioxiformes</taxon>
        <taxon>Branchiostomatidae</taxon>
        <taxon>Branchiostoma</taxon>
    </lineage>
</organism>
<feature type="region of interest" description="Disordered" evidence="1">
    <location>
        <begin position="437"/>
        <end position="473"/>
    </location>
</feature>
<dbReference type="InterPro" id="IPR039339">
    <property type="entry name" value="Tex14"/>
</dbReference>
<dbReference type="GO" id="GO:0007140">
    <property type="term" value="P:male meiotic nuclear division"/>
    <property type="evidence" value="ECO:0000318"/>
    <property type="project" value="GO_Central"/>
</dbReference>
<proteinExistence type="predicted"/>
<feature type="compositionally biased region" description="Polar residues" evidence="1">
    <location>
        <begin position="357"/>
        <end position="366"/>
    </location>
</feature>
<evidence type="ECO:0000313" key="3">
    <source>
        <dbReference type="RefSeq" id="XP_035667514.1"/>
    </source>
</evidence>
<feature type="compositionally biased region" description="Polar residues" evidence="1">
    <location>
        <begin position="323"/>
        <end position="333"/>
    </location>
</feature>
<dbReference type="Proteomes" id="UP000001554">
    <property type="component" value="Chromosome 2"/>
</dbReference>
<dbReference type="GO" id="GO:0008608">
    <property type="term" value="P:attachment of spindle microtubules to kinetochore"/>
    <property type="evidence" value="ECO:0000318"/>
    <property type="project" value="GO_Central"/>
</dbReference>
<dbReference type="GO" id="GO:0030496">
    <property type="term" value="C:midbody"/>
    <property type="evidence" value="ECO:0000318"/>
    <property type="project" value="GO_Central"/>
</dbReference>
<dbReference type="KEGG" id="bfo:118410111"/>
<dbReference type="RefSeq" id="XP_035667514.1">
    <property type="nucleotide sequence ID" value="XM_035811621.1"/>
</dbReference>
<feature type="compositionally biased region" description="Low complexity" evidence="1">
    <location>
        <begin position="521"/>
        <end position="530"/>
    </location>
</feature>
<dbReference type="GO" id="GO:0043063">
    <property type="term" value="P:intercellular bridge organization"/>
    <property type="evidence" value="ECO:0000318"/>
    <property type="project" value="GO_Central"/>
</dbReference>
<evidence type="ECO:0000256" key="1">
    <source>
        <dbReference type="SAM" id="MobiDB-lite"/>
    </source>
</evidence>
<feature type="compositionally biased region" description="Low complexity" evidence="1">
    <location>
        <begin position="291"/>
        <end position="305"/>
    </location>
</feature>
<dbReference type="GO" id="GO:0000776">
    <property type="term" value="C:kinetochore"/>
    <property type="evidence" value="ECO:0000318"/>
    <property type="project" value="GO_Central"/>
</dbReference>
<dbReference type="GeneID" id="118410111"/>
<dbReference type="OrthoDB" id="5962695at2759"/>
<reference evidence="2" key="1">
    <citation type="journal article" date="2020" name="Nat. Ecol. Evol.">
        <title>Deeply conserved synteny resolves early events in vertebrate evolution.</title>
        <authorList>
            <person name="Simakov O."/>
            <person name="Marletaz F."/>
            <person name="Yue J.X."/>
            <person name="O'Connell B."/>
            <person name="Jenkins J."/>
            <person name="Brandt A."/>
            <person name="Calef R."/>
            <person name="Tung C.H."/>
            <person name="Huang T.K."/>
            <person name="Schmutz J."/>
            <person name="Satoh N."/>
            <person name="Yu J.K."/>
            <person name="Putnam N.H."/>
            <person name="Green R.E."/>
            <person name="Rokhsar D.S."/>
        </authorList>
    </citation>
    <scope>NUCLEOTIDE SEQUENCE [LARGE SCALE GENOMIC DNA]</scope>
    <source>
        <strain evidence="2">S238N-H82</strain>
    </source>
</reference>
<feature type="compositionally biased region" description="Basic and acidic residues" evidence="1">
    <location>
        <begin position="761"/>
        <end position="780"/>
    </location>
</feature>
<protein>
    <submittedName>
        <fullName evidence="3">Uncharacterized protein LOC118410111</fullName>
    </submittedName>
</protein>
<accession>A0A9J7KP90</accession>
<dbReference type="GO" id="GO:0007094">
    <property type="term" value="P:mitotic spindle assembly checkpoint signaling"/>
    <property type="evidence" value="ECO:0000318"/>
    <property type="project" value="GO_Central"/>
</dbReference>
<sequence>MEEGGVALGLDRLMNCGLSYRGVNRLSRLTSYREQLCRELEVLQPPNKSPGQVSRCTYTVGSSPSCLGETTMDTTQDSMTDQDLVASLPDCLDGKDSIQYDRTNSMKQSPNRRLLPKQGSLSAFDTSDKENLPPFPPKFQSVLDNALHAVSNIREHNFTFRESPIHYQRAQNSQSFHEKSATSERDEGVVVFKRDRELKIYNNPEDIEIYDSHMPAEQHTHSTPIVTSRLHQMQQPFLKESPLQPHYEPSSSSSLLSKRWSFLARKSKSVGQLIQTFEAKAKRQNTKSNRASQSDLAAQDADPASYSVEREKMSTSAKEQKQMEATSSLNGSDDNGRFKVSPTVTGTVQRPDKDDSTNTISEANTTDLHWQSAIDGSADTVTEYHDMSKAEDSAVSLSLDGKESFYMEAQDQDSVVVSTMEAGSSAAPVEVHYWPQEVEKQQSPSDSNDKAAGMTTASTVEAGNAQTTDSGVPASLLDRQDFLDYRFRSLQECQAMDKMSYTTDSSFISSATEESSDSEGDSGSSTSKESLQLDPASHTLSKEGKNSHIVHHKLLQSLQERSAFEDDLTQISALEMSVTSLDQPNNGAKEESSSAHSDPVTREDEELTTEDQQGSVPMESSHLAKVQASLTSRSRNDSILSETSLEVSAITSSAALNYSTSISNTRGPDSESKDGSITSFSSLEVSSLTKALEEMVPVKSQLTNIGMLESPTVKAVEMSESSSDGSEQSEEDNWMLGDGDSCGADQSKKISKDTQSAASPEEDKKMEFTREVEAFGRGDSVESSNGVDSNHDEEHSPQMCARKKTRVETYV</sequence>
<dbReference type="GO" id="GO:0045171">
    <property type="term" value="C:intercellular bridge"/>
    <property type="evidence" value="ECO:0000318"/>
    <property type="project" value="GO_Central"/>
</dbReference>
<gene>
    <name evidence="3" type="primary">LOC118410111</name>
</gene>
<feature type="compositionally biased region" description="Basic and acidic residues" evidence="1">
    <location>
        <begin position="308"/>
        <end position="322"/>
    </location>
</feature>
<feature type="region of interest" description="Disordered" evidence="1">
    <location>
        <begin position="714"/>
        <end position="811"/>
    </location>
</feature>
<dbReference type="GO" id="GO:0051306">
    <property type="term" value="P:mitotic sister chromatid separation"/>
    <property type="evidence" value="ECO:0000318"/>
    <property type="project" value="GO_Central"/>
</dbReference>
<evidence type="ECO:0000313" key="2">
    <source>
        <dbReference type="Proteomes" id="UP000001554"/>
    </source>
</evidence>
<dbReference type="PANTHER" id="PTHR23060:SF3">
    <property type="entry name" value="TESTIS EXPRESSED 14, INTERCELLULAR BRIDGE FORMING FACTOR"/>
    <property type="match status" value="1"/>
</dbReference>
<dbReference type="PANTHER" id="PTHR23060">
    <property type="entry name" value="TESTIS EXPRESSED GENE 14"/>
    <property type="match status" value="1"/>
</dbReference>
<dbReference type="AlphaFoldDB" id="A0A9J7KP90"/>